<gene>
    <name evidence="2" type="ORF">C7B45_10255</name>
</gene>
<dbReference type="Proteomes" id="UP000241848">
    <property type="component" value="Unassembled WGS sequence"/>
</dbReference>
<sequence>MHAILLAGQPNRGLLKATHPNLYEAEIPVGGRAMADWVLDALQASSAVSSIGLVGPDSLQRDNLTIAPMAQDLFGNILQGLKTAPPQTERVLFVTSDIPWISGPIIDTFLQRAPRDVDVVYPVIPKVVVESRFPGTKRTYIRLREGVFTGGNIFLAKVSAVPGLKERAEVLLAHRKSPWKLARDIGPGLLLRLVAGRLSLDDVQRRVGRILGISGCALVFPYAEVGVDVDKPEDLALAERELGTQASEASGQGWDIS</sequence>
<dbReference type="Gene3D" id="3.90.550.10">
    <property type="entry name" value="Spore Coat Polysaccharide Biosynthesis Protein SpsA, Chain A"/>
    <property type="match status" value="1"/>
</dbReference>
<feature type="domain" description="MobA-like NTP transferase" evidence="1">
    <location>
        <begin position="25"/>
        <end position="126"/>
    </location>
</feature>
<dbReference type="AlphaFoldDB" id="A0A2T2WH67"/>
<comment type="caution">
    <text evidence="2">The sequence shown here is derived from an EMBL/GenBank/DDBJ whole genome shotgun (WGS) entry which is preliminary data.</text>
</comment>
<evidence type="ECO:0000259" key="1">
    <source>
        <dbReference type="Pfam" id="PF12804"/>
    </source>
</evidence>
<organism evidence="2 3">
    <name type="scientific">Sulfobacillus acidophilus</name>
    <dbReference type="NCBI Taxonomy" id="53633"/>
    <lineage>
        <taxon>Bacteria</taxon>
        <taxon>Bacillati</taxon>
        <taxon>Bacillota</taxon>
        <taxon>Clostridia</taxon>
        <taxon>Eubacteriales</taxon>
        <taxon>Clostridiales Family XVII. Incertae Sedis</taxon>
        <taxon>Sulfobacillus</taxon>
    </lineage>
</organism>
<protein>
    <recommendedName>
        <fullName evidence="1">MobA-like NTP transferase domain-containing protein</fullName>
    </recommendedName>
</protein>
<dbReference type="GO" id="GO:0016779">
    <property type="term" value="F:nucleotidyltransferase activity"/>
    <property type="evidence" value="ECO:0007669"/>
    <property type="project" value="UniProtKB-ARBA"/>
</dbReference>
<dbReference type="EMBL" id="PXYV01000031">
    <property type="protein sequence ID" value="PSR21584.1"/>
    <property type="molecule type" value="Genomic_DNA"/>
</dbReference>
<proteinExistence type="predicted"/>
<name>A0A2T2WH67_9FIRM</name>
<reference evidence="2 3" key="1">
    <citation type="journal article" date="2014" name="BMC Genomics">
        <title>Comparison of environmental and isolate Sulfobacillus genomes reveals diverse carbon, sulfur, nitrogen, and hydrogen metabolisms.</title>
        <authorList>
            <person name="Justice N.B."/>
            <person name="Norman A."/>
            <person name="Brown C.T."/>
            <person name="Singh A."/>
            <person name="Thomas B.C."/>
            <person name="Banfield J.F."/>
        </authorList>
    </citation>
    <scope>NUCLEOTIDE SEQUENCE [LARGE SCALE GENOMIC DNA]</scope>
    <source>
        <strain evidence="2">AMDSBA3</strain>
    </source>
</reference>
<dbReference type="InterPro" id="IPR025877">
    <property type="entry name" value="MobA-like_NTP_Trfase"/>
</dbReference>
<dbReference type="SUPFAM" id="SSF53448">
    <property type="entry name" value="Nucleotide-diphospho-sugar transferases"/>
    <property type="match status" value="1"/>
</dbReference>
<dbReference type="Pfam" id="PF12804">
    <property type="entry name" value="NTP_transf_3"/>
    <property type="match status" value="1"/>
</dbReference>
<evidence type="ECO:0000313" key="3">
    <source>
        <dbReference type="Proteomes" id="UP000241848"/>
    </source>
</evidence>
<dbReference type="InterPro" id="IPR029044">
    <property type="entry name" value="Nucleotide-diphossugar_trans"/>
</dbReference>
<accession>A0A2T2WH67</accession>
<evidence type="ECO:0000313" key="2">
    <source>
        <dbReference type="EMBL" id="PSR21584.1"/>
    </source>
</evidence>